<dbReference type="Pfam" id="PF00015">
    <property type="entry name" value="MCPsignal"/>
    <property type="match status" value="1"/>
</dbReference>
<keyword evidence="3" id="KW-0145">Chemotaxis</keyword>
<feature type="transmembrane region" description="Helical" evidence="10">
    <location>
        <begin position="288"/>
        <end position="311"/>
    </location>
</feature>
<dbReference type="SUPFAM" id="SSF103190">
    <property type="entry name" value="Sensory domain-like"/>
    <property type="match status" value="1"/>
</dbReference>
<evidence type="ECO:0000256" key="4">
    <source>
        <dbReference type="ARBA" id="ARBA00022692"/>
    </source>
</evidence>
<dbReference type="InterPro" id="IPR003660">
    <property type="entry name" value="HAMP_dom"/>
</dbReference>
<protein>
    <submittedName>
        <fullName evidence="13">Methyl-accepting chemotaxis protein</fullName>
    </submittedName>
</protein>
<sequence>MWKNGKEKRADFIMKSIQTKLTVIILLIFIVSMGTLGGLNYWKARQMLSDSLVKEIATLATVSADDVNDWIEGRKLEMAGIALAPVLQTGTLENIGPFLMQAAKNNSRYETFGYIAPTGIALDSKGVSVNLGAREYFKKAMKGEAAVSDPVVSPATGGLVAVVAVPVKLDGRVTGVFFGAISLDEISQKTGEVKIGKTGYAYMLKSDGLTIANPNKELVMKDNPIKNDKLPLALRQTAERMVKGEAGTTTYEYNGVEKMVGFAPVKSTGWSLAVSLPVSEATGALSDLTWISVLTILIILIITSLIIIWFARQIAKPITVLEGAANKIAGGDLSLSNLSINSNDEIGRLAKSFEQMAQNVRELIKQIYSDAEQLAASSEELTASAEQSAQASNQVAISMTEVAEGANLQLAAATETSAVVEEMSAGIEEIAANANLVSGQSEQAAGKAKDGGAAVDKAVSQMSQIENTVNMSAQVVAKLGERSQEIGQIVDAISGIAGQTNLLALNAAIEAARAGEQGRGFAVVAEEVRKLAEQSEEAAKKIASLIGEIQTDTDTAVEAMNNGTREVKTGAEVVKAAGVSFSEIANLVTEVSEQVKQMSAAIQQMATGSQQIVSSVRNIDELSKKSAGEAQSVSAATEEQLASMEEISTSSRELALLAQDLQRSVSRFRI</sequence>
<dbReference type="SMART" id="SM00283">
    <property type="entry name" value="MA"/>
    <property type="match status" value="1"/>
</dbReference>
<dbReference type="InterPro" id="IPR004089">
    <property type="entry name" value="MCPsignal_dom"/>
</dbReference>
<evidence type="ECO:0000256" key="6">
    <source>
        <dbReference type="ARBA" id="ARBA00023136"/>
    </source>
</evidence>
<dbReference type="InterPro" id="IPR029151">
    <property type="entry name" value="Sensor-like_sf"/>
</dbReference>
<keyword evidence="14" id="KW-1185">Reference proteome</keyword>
<dbReference type="InterPro" id="IPR033479">
    <property type="entry name" value="dCache_1"/>
</dbReference>
<evidence type="ECO:0000256" key="7">
    <source>
        <dbReference type="ARBA" id="ARBA00023224"/>
    </source>
</evidence>
<accession>A0A0U1L515</accession>
<dbReference type="PANTHER" id="PTHR32089:SF112">
    <property type="entry name" value="LYSOZYME-LIKE PROTEIN-RELATED"/>
    <property type="match status" value="1"/>
</dbReference>
<dbReference type="FunFam" id="1.10.287.950:FF:000001">
    <property type="entry name" value="Methyl-accepting chemotaxis sensory transducer"/>
    <property type="match status" value="1"/>
</dbReference>
<keyword evidence="7 9" id="KW-0807">Transducer</keyword>
<reference evidence="14" key="1">
    <citation type="submission" date="2015-03" db="EMBL/GenBank/DDBJ databases">
        <authorList>
            <person name="Nijsse Bart"/>
        </authorList>
    </citation>
    <scope>NUCLEOTIDE SEQUENCE [LARGE SCALE GENOMIC DNA]</scope>
</reference>
<dbReference type="PANTHER" id="PTHR32089">
    <property type="entry name" value="METHYL-ACCEPTING CHEMOTAXIS PROTEIN MCPB"/>
    <property type="match status" value="1"/>
</dbReference>
<evidence type="ECO:0000313" key="14">
    <source>
        <dbReference type="Proteomes" id="UP000049855"/>
    </source>
</evidence>
<dbReference type="Proteomes" id="UP000049855">
    <property type="component" value="Unassembled WGS sequence"/>
</dbReference>
<evidence type="ECO:0000259" key="12">
    <source>
        <dbReference type="PROSITE" id="PS50885"/>
    </source>
</evidence>
<dbReference type="Gene3D" id="3.30.450.20">
    <property type="entry name" value="PAS domain"/>
    <property type="match status" value="1"/>
</dbReference>
<dbReference type="Pfam" id="PF02743">
    <property type="entry name" value="dCache_1"/>
    <property type="match status" value="1"/>
</dbReference>
<keyword evidence="2" id="KW-1003">Cell membrane</keyword>
<evidence type="ECO:0000256" key="1">
    <source>
        <dbReference type="ARBA" id="ARBA00004651"/>
    </source>
</evidence>
<dbReference type="SUPFAM" id="SSF58104">
    <property type="entry name" value="Methyl-accepting chemotaxis protein (MCP) signaling domain"/>
    <property type="match status" value="1"/>
</dbReference>
<dbReference type="GO" id="GO:0005886">
    <property type="term" value="C:plasma membrane"/>
    <property type="evidence" value="ECO:0007669"/>
    <property type="project" value="UniProtKB-SubCell"/>
</dbReference>
<evidence type="ECO:0000256" key="10">
    <source>
        <dbReference type="SAM" id="Phobius"/>
    </source>
</evidence>
<dbReference type="CDD" id="cd12912">
    <property type="entry name" value="PDC2_MCP_like"/>
    <property type="match status" value="1"/>
</dbReference>
<evidence type="ECO:0000256" key="5">
    <source>
        <dbReference type="ARBA" id="ARBA00022989"/>
    </source>
</evidence>
<evidence type="ECO:0000313" key="13">
    <source>
        <dbReference type="EMBL" id="CQR74788.1"/>
    </source>
</evidence>
<dbReference type="PROSITE" id="PS50885">
    <property type="entry name" value="HAMP"/>
    <property type="match status" value="1"/>
</dbReference>
<keyword evidence="5 10" id="KW-1133">Transmembrane helix</keyword>
<dbReference type="CDD" id="cd11386">
    <property type="entry name" value="MCP_signal"/>
    <property type="match status" value="1"/>
</dbReference>
<dbReference type="Gene3D" id="1.10.287.950">
    <property type="entry name" value="Methyl-accepting chemotaxis protein"/>
    <property type="match status" value="1"/>
</dbReference>
<comment type="subcellular location">
    <subcellularLocation>
        <location evidence="1">Cell membrane</location>
        <topology evidence="1">Multi-pass membrane protein</topology>
    </subcellularLocation>
</comment>
<feature type="transmembrane region" description="Helical" evidence="10">
    <location>
        <begin position="21"/>
        <end position="42"/>
    </location>
</feature>
<dbReference type="PROSITE" id="PS50111">
    <property type="entry name" value="CHEMOTAXIS_TRANSDUC_2"/>
    <property type="match status" value="1"/>
</dbReference>
<evidence type="ECO:0000259" key="11">
    <source>
        <dbReference type="PROSITE" id="PS50111"/>
    </source>
</evidence>
<dbReference type="GO" id="GO:0006935">
    <property type="term" value="P:chemotaxis"/>
    <property type="evidence" value="ECO:0007669"/>
    <property type="project" value="UniProtKB-KW"/>
</dbReference>
<gene>
    <name evidence="13" type="ORF">SpAn4DRAFT_4145</name>
</gene>
<feature type="domain" description="Methyl-accepting transducer" evidence="11">
    <location>
        <begin position="384"/>
        <end position="620"/>
    </location>
</feature>
<dbReference type="AlphaFoldDB" id="A0A0U1L515"/>
<organism evidence="13 14">
    <name type="scientific">Sporomusa ovata</name>
    <dbReference type="NCBI Taxonomy" id="2378"/>
    <lineage>
        <taxon>Bacteria</taxon>
        <taxon>Bacillati</taxon>
        <taxon>Bacillota</taxon>
        <taxon>Negativicutes</taxon>
        <taxon>Selenomonadales</taxon>
        <taxon>Sporomusaceae</taxon>
        <taxon>Sporomusa</taxon>
    </lineage>
</organism>
<keyword evidence="4 10" id="KW-0812">Transmembrane</keyword>
<dbReference type="CDD" id="cd06225">
    <property type="entry name" value="HAMP"/>
    <property type="match status" value="1"/>
</dbReference>
<comment type="similarity">
    <text evidence="8">Belongs to the methyl-accepting chemotaxis (MCP) protein family.</text>
</comment>
<dbReference type="Gene3D" id="6.10.340.10">
    <property type="match status" value="1"/>
</dbReference>
<proteinExistence type="inferred from homology"/>
<evidence type="ECO:0000256" key="2">
    <source>
        <dbReference type="ARBA" id="ARBA00022475"/>
    </source>
</evidence>
<dbReference type="GO" id="GO:0007165">
    <property type="term" value="P:signal transduction"/>
    <property type="evidence" value="ECO:0007669"/>
    <property type="project" value="UniProtKB-KW"/>
</dbReference>
<evidence type="ECO:0000256" key="9">
    <source>
        <dbReference type="PROSITE-ProRule" id="PRU00284"/>
    </source>
</evidence>
<evidence type="ECO:0000256" key="8">
    <source>
        <dbReference type="ARBA" id="ARBA00029447"/>
    </source>
</evidence>
<dbReference type="CDD" id="cd12914">
    <property type="entry name" value="PDC1_DGC_like"/>
    <property type="match status" value="1"/>
</dbReference>
<name>A0A0U1L515_9FIRM</name>
<dbReference type="SMART" id="SM00304">
    <property type="entry name" value="HAMP"/>
    <property type="match status" value="1"/>
</dbReference>
<dbReference type="EMBL" id="CTRP01000015">
    <property type="protein sequence ID" value="CQR74788.1"/>
    <property type="molecule type" value="Genomic_DNA"/>
</dbReference>
<evidence type="ECO:0000256" key="3">
    <source>
        <dbReference type="ARBA" id="ARBA00022500"/>
    </source>
</evidence>
<keyword evidence="6 10" id="KW-0472">Membrane</keyword>
<dbReference type="Pfam" id="PF00672">
    <property type="entry name" value="HAMP"/>
    <property type="match status" value="1"/>
</dbReference>
<feature type="domain" description="HAMP" evidence="12">
    <location>
        <begin position="312"/>
        <end position="365"/>
    </location>
</feature>